<protein>
    <submittedName>
        <fullName evidence="5">Acetoin dehydrogenase E1 component beta-subunit</fullName>
        <ecNumber evidence="5">2.3.1.190</ecNumber>
    </submittedName>
</protein>
<dbReference type="Gene3D" id="3.40.50.970">
    <property type="match status" value="1"/>
</dbReference>
<dbReference type="InterPro" id="IPR033248">
    <property type="entry name" value="Transketolase_C"/>
</dbReference>
<sequence length="343" mass="37975">MATVIEKPEHVRLTEQGKPVTLLEAIREGMWEEMERDELVFVMGEDIGAYGGAFKMTDGFLDHFGGMRVIDTPISETGFTGAAAGAAHMGMRPIVEMQFMDFVSTAYDIITNYIATSRYRGSGGVPMVIRGPTGGGVRGGPFHSQNPEMAFFHTPGLKIVYPSTAHDAKGLIKAAIRDDDPVLFFEHKWLYRRPQLREVLPREDYVVPLGKARTHREGTDLTIVTYAAMVHKSAEAAEILQKEDGLSVEVIDLRTLLPLDEDAIIESVKKTNRLLIVHEDTRTGGIAGEIAMRVNEKAWEWLDAPVLRVAAADAPVPYSPPLEDYFLPQVEDVVKAARHLAAY</sequence>
<proteinExistence type="predicted"/>
<accession>A0A6J4KKI6</accession>
<dbReference type="CDD" id="cd07036">
    <property type="entry name" value="TPP_PYR_E1-PDHc-beta_like"/>
    <property type="match status" value="1"/>
</dbReference>
<gene>
    <name evidence="5" type="ORF">AVDCRST_MAG89-967</name>
</gene>
<dbReference type="SUPFAM" id="SSF52518">
    <property type="entry name" value="Thiamin diphosphate-binding fold (THDP-binding)"/>
    <property type="match status" value="1"/>
</dbReference>
<dbReference type="GO" id="GO:0016746">
    <property type="term" value="F:acyltransferase activity"/>
    <property type="evidence" value="ECO:0007669"/>
    <property type="project" value="UniProtKB-KW"/>
</dbReference>
<dbReference type="GO" id="GO:0016491">
    <property type="term" value="F:oxidoreductase activity"/>
    <property type="evidence" value="ECO:0007669"/>
    <property type="project" value="UniProtKB-KW"/>
</dbReference>
<feature type="domain" description="Transketolase-like pyrimidine-binding" evidence="4">
    <location>
        <begin position="20"/>
        <end position="193"/>
    </location>
</feature>
<dbReference type="NCBIfam" id="NF006667">
    <property type="entry name" value="PRK09212.1"/>
    <property type="match status" value="1"/>
</dbReference>
<keyword evidence="3" id="KW-0786">Thiamine pyrophosphate</keyword>
<dbReference type="SMART" id="SM00861">
    <property type="entry name" value="Transket_pyr"/>
    <property type="match status" value="1"/>
</dbReference>
<dbReference type="InterPro" id="IPR029061">
    <property type="entry name" value="THDP-binding"/>
</dbReference>
<keyword evidence="5" id="KW-0808">Transferase</keyword>
<dbReference type="Gene3D" id="3.40.50.920">
    <property type="match status" value="1"/>
</dbReference>
<dbReference type="EC" id="2.3.1.190" evidence="5"/>
<name>A0A6J4KKI6_9BACT</name>
<dbReference type="PANTHER" id="PTHR43257:SF2">
    <property type="entry name" value="PYRUVATE DEHYDROGENASE E1 COMPONENT SUBUNIT BETA"/>
    <property type="match status" value="1"/>
</dbReference>
<evidence type="ECO:0000259" key="4">
    <source>
        <dbReference type="SMART" id="SM00861"/>
    </source>
</evidence>
<dbReference type="FunFam" id="3.40.50.970:FF:000001">
    <property type="entry name" value="Pyruvate dehydrogenase E1 beta subunit"/>
    <property type="match status" value="1"/>
</dbReference>
<dbReference type="SUPFAM" id="SSF52922">
    <property type="entry name" value="TK C-terminal domain-like"/>
    <property type="match status" value="1"/>
</dbReference>
<dbReference type="PANTHER" id="PTHR43257">
    <property type="entry name" value="PYRUVATE DEHYDROGENASE E1 COMPONENT BETA SUBUNIT"/>
    <property type="match status" value="1"/>
</dbReference>
<evidence type="ECO:0000256" key="3">
    <source>
        <dbReference type="ARBA" id="ARBA00023052"/>
    </source>
</evidence>
<dbReference type="FunFam" id="3.40.50.920:FF:000001">
    <property type="entry name" value="Pyruvate dehydrogenase E1 beta subunit"/>
    <property type="match status" value="1"/>
</dbReference>
<dbReference type="InterPro" id="IPR009014">
    <property type="entry name" value="Transketo_C/PFOR_II"/>
</dbReference>
<keyword evidence="5" id="KW-0012">Acyltransferase</keyword>
<dbReference type="Pfam" id="PF02780">
    <property type="entry name" value="Transketolase_C"/>
    <property type="match status" value="1"/>
</dbReference>
<dbReference type="AlphaFoldDB" id="A0A6J4KKI6"/>
<dbReference type="Pfam" id="PF02779">
    <property type="entry name" value="Transket_pyr"/>
    <property type="match status" value="1"/>
</dbReference>
<evidence type="ECO:0000256" key="2">
    <source>
        <dbReference type="ARBA" id="ARBA00023002"/>
    </source>
</evidence>
<dbReference type="EMBL" id="CADCTV010000214">
    <property type="protein sequence ID" value="CAA9308614.1"/>
    <property type="molecule type" value="Genomic_DNA"/>
</dbReference>
<evidence type="ECO:0000313" key="5">
    <source>
        <dbReference type="EMBL" id="CAA9308614.1"/>
    </source>
</evidence>
<organism evidence="5">
    <name type="scientific">uncultured Gemmatimonadota bacterium</name>
    <dbReference type="NCBI Taxonomy" id="203437"/>
    <lineage>
        <taxon>Bacteria</taxon>
        <taxon>Pseudomonadati</taxon>
        <taxon>Gemmatimonadota</taxon>
        <taxon>environmental samples</taxon>
    </lineage>
</organism>
<comment type="cofactor">
    <cofactor evidence="1">
        <name>thiamine diphosphate</name>
        <dbReference type="ChEBI" id="CHEBI:58937"/>
    </cofactor>
</comment>
<reference evidence="5" key="1">
    <citation type="submission" date="2020-02" db="EMBL/GenBank/DDBJ databases">
        <authorList>
            <person name="Meier V. D."/>
        </authorList>
    </citation>
    <scope>NUCLEOTIDE SEQUENCE</scope>
    <source>
        <strain evidence="5">AVDCRST_MAG89</strain>
    </source>
</reference>
<evidence type="ECO:0000256" key="1">
    <source>
        <dbReference type="ARBA" id="ARBA00001964"/>
    </source>
</evidence>
<dbReference type="InterPro" id="IPR005475">
    <property type="entry name" value="Transketolase-like_Pyr-bd"/>
</dbReference>
<keyword evidence="2" id="KW-0560">Oxidoreductase</keyword>